<dbReference type="Pfam" id="PF00534">
    <property type="entry name" value="Glycos_transf_1"/>
    <property type="match status" value="1"/>
</dbReference>
<dbReference type="GO" id="GO:1901135">
    <property type="term" value="P:carbohydrate derivative metabolic process"/>
    <property type="evidence" value="ECO:0007669"/>
    <property type="project" value="UniProtKB-ARBA"/>
</dbReference>
<dbReference type="SUPFAM" id="SSF53756">
    <property type="entry name" value="UDP-Glycosyltransferase/glycogen phosphorylase"/>
    <property type="match status" value="1"/>
</dbReference>
<dbReference type="Gene3D" id="3.40.50.2000">
    <property type="entry name" value="Glycogen Phosphorylase B"/>
    <property type="match status" value="2"/>
</dbReference>
<dbReference type="PANTHER" id="PTHR12526:SF641">
    <property type="entry name" value="LIPOPOLYSACCHARIDE CORE BIOSYNTHESIS PROTEIN RFAG"/>
    <property type="match status" value="1"/>
</dbReference>
<name>A0A831RYY0_9GAMM</name>
<dbReference type="Proteomes" id="UP000886339">
    <property type="component" value="Unassembled WGS sequence"/>
</dbReference>
<proteinExistence type="predicted"/>
<dbReference type="CDD" id="cd03801">
    <property type="entry name" value="GT4_PimA-like"/>
    <property type="match status" value="1"/>
</dbReference>
<dbReference type="InterPro" id="IPR001296">
    <property type="entry name" value="Glyco_trans_1"/>
</dbReference>
<sequence>MKLAFVLFKYFPFGGLQRDMLQIAGTCQSRGHEIHIYTLSWEGERPEGMAVHVLPVKRWSNHEKYRVFQQSLAPLFEEQGIDRVVGFNKMPGLDFYYAADPCLKDKLYRERNVLVRSLPRYRHFLSYEEAVFGRDSRTEILLISPRQHLIYKKYYDTQEARLHMLPPGIDMSRMAGSDAPEMRSDLRREFRVADDEHLILCIGSGFRTKGLDRSILAFASLPEDLRLKTRMIAIGSDNGEPFNRLARQQGVAERFQILRGRDDIPRFLQGGDLLLHPAYYENSGMVILEAIIAGLPTLVTDVCGYAYYVKEADAGIVVPEPFSQDVLNRSLVEMLTSGRRADWRENGIRYGRSHDLYSMTEYAADLILDS</sequence>
<accession>A0A831RYY0</accession>
<comment type="caution">
    <text evidence="2">The sequence shown here is derived from an EMBL/GenBank/DDBJ whole genome shotgun (WGS) entry which is preliminary data.</text>
</comment>
<dbReference type="AlphaFoldDB" id="A0A831RYY0"/>
<organism evidence="2">
    <name type="scientific">Thiolapillus brandeum</name>
    <dbReference type="NCBI Taxonomy" id="1076588"/>
    <lineage>
        <taxon>Bacteria</taxon>
        <taxon>Pseudomonadati</taxon>
        <taxon>Pseudomonadota</taxon>
        <taxon>Gammaproteobacteria</taxon>
        <taxon>Chromatiales</taxon>
        <taxon>Sedimenticolaceae</taxon>
        <taxon>Thiolapillus</taxon>
    </lineage>
</organism>
<evidence type="ECO:0000313" key="2">
    <source>
        <dbReference type="EMBL" id="HEC06743.1"/>
    </source>
</evidence>
<protein>
    <submittedName>
        <fullName evidence="2">Glycosyltransferase</fullName>
    </submittedName>
</protein>
<feature type="domain" description="Glycosyl transferase family 1" evidence="1">
    <location>
        <begin position="184"/>
        <end position="348"/>
    </location>
</feature>
<dbReference type="PANTHER" id="PTHR12526">
    <property type="entry name" value="GLYCOSYLTRANSFERASE"/>
    <property type="match status" value="1"/>
</dbReference>
<dbReference type="GO" id="GO:0016757">
    <property type="term" value="F:glycosyltransferase activity"/>
    <property type="evidence" value="ECO:0007669"/>
    <property type="project" value="InterPro"/>
</dbReference>
<gene>
    <name evidence="2" type="ORF">ENJ12_07820</name>
</gene>
<reference evidence="2" key="1">
    <citation type="journal article" date="2020" name="mSystems">
        <title>Genome- and Community-Level Interaction Insights into Carbon Utilization and Element Cycling Functions of Hydrothermarchaeota in Hydrothermal Sediment.</title>
        <authorList>
            <person name="Zhou Z."/>
            <person name="Liu Y."/>
            <person name="Xu W."/>
            <person name="Pan J."/>
            <person name="Luo Z.H."/>
            <person name="Li M."/>
        </authorList>
    </citation>
    <scope>NUCLEOTIDE SEQUENCE [LARGE SCALE GENOMIC DNA]</scope>
    <source>
        <strain evidence="2">HyVt-458</strain>
    </source>
</reference>
<evidence type="ECO:0000259" key="1">
    <source>
        <dbReference type="Pfam" id="PF00534"/>
    </source>
</evidence>
<dbReference type="EMBL" id="DRLF01000274">
    <property type="protein sequence ID" value="HEC06743.1"/>
    <property type="molecule type" value="Genomic_DNA"/>
</dbReference>